<reference evidence="2 3" key="1">
    <citation type="journal article" date="2020" name="Mol. Biol. Evol.">
        <title>Distinct Expression and Methylation Patterns for Genes with Different Fates following a Single Whole-Genome Duplication in Flowering Plants.</title>
        <authorList>
            <person name="Shi T."/>
            <person name="Rahmani R.S."/>
            <person name="Gugger P.F."/>
            <person name="Wang M."/>
            <person name="Li H."/>
            <person name="Zhang Y."/>
            <person name="Li Z."/>
            <person name="Wang Q."/>
            <person name="Van de Peer Y."/>
            <person name="Marchal K."/>
            <person name="Chen J."/>
        </authorList>
    </citation>
    <scope>NUCLEOTIDE SEQUENCE [LARGE SCALE GENOMIC DNA]</scope>
    <source>
        <tissue evidence="2">Leaf</tissue>
    </source>
</reference>
<feature type="domain" description="HTH myb-type" evidence="1">
    <location>
        <begin position="16"/>
        <end position="66"/>
    </location>
</feature>
<dbReference type="AlphaFoldDB" id="A0A822XCJ0"/>
<dbReference type="PROSITE" id="PS51294">
    <property type="entry name" value="HTH_MYB"/>
    <property type="match status" value="1"/>
</dbReference>
<dbReference type="CDD" id="cd00167">
    <property type="entry name" value="SANT"/>
    <property type="match status" value="1"/>
</dbReference>
<comment type="caution">
    <text evidence="2">The sequence shown here is derived from an EMBL/GenBank/DDBJ whole genome shotgun (WGS) entry which is preliminary data.</text>
</comment>
<dbReference type="EMBL" id="DUZY01000001">
    <property type="protein sequence ID" value="DAD18060.1"/>
    <property type="molecule type" value="Genomic_DNA"/>
</dbReference>
<dbReference type="Pfam" id="PF00249">
    <property type="entry name" value="Myb_DNA-binding"/>
    <property type="match status" value="1"/>
</dbReference>
<protein>
    <recommendedName>
        <fullName evidence="1">HTH myb-type domain-containing protein</fullName>
    </recommendedName>
</protein>
<evidence type="ECO:0000313" key="2">
    <source>
        <dbReference type="EMBL" id="DAD18060.1"/>
    </source>
</evidence>
<dbReference type="SMART" id="SM00717">
    <property type="entry name" value="SANT"/>
    <property type="match status" value="1"/>
</dbReference>
<name>A0A822XCJ0_NELNU</name>
<organism evidence="2 3">
    <name type="scientific">Nelumbo nucifera</name>
    <name type="common">Sacred lotus</name>
    <dbReference type="NCBI Taxonomy" id="4432"/>
    <lineage>
        <taxon>Eukaryota</taxon>
        <taxon>Viridiplantae</taxon>
        <taxon>Streptophyta</taxon>
        <taxon>Embryophyta</taxon>
        <taxon>Tracheophyta</taxon>
        <taxon>Spermatophyta</taxon>
        <taxon>Magnoliopsida</taxon>
        <taxon>Proteales</taxon>
        <taxon>Nelumbonaceae</taxon>
        <taxon>Nelumbo</taxon>
    </lineage>
</organism>
<sequence>MANNWVTETETWGTWEELLLACAVNRHGTNKWDSVAMEMQNRSSTLHLLTAQNCKQKYHDLKRRFTSKDDKTSEREDESENER</sequence>
<evidence type="ECO:0000313" key="3">
    <source>
        <dbReference type="Proteomes" id="UP000607653"/>
    </source>
</evidence>
<keyword evidence="3" id="KW-1185">Reference proteome</keyword>
<dbReference type="InterPro" id="IPR009057">
    <property type="entry name" value="Homeodomain-like_sf"/>
</dbReference>
<dbReference type="PANTHER" id="PTHR37888:SF11">
    <property type="entry name" value="DNA-BINDING BROMODOMAIN-CONTAINING PROTEIN"/>
    <property type="match status" value="1"/>
</dbReference>
<dbReference type="SUPFAM" id="SSF46689">
    <property type="entry name" value="Homeodomain-like"/>
    <property type="match status" value="1"/>
</dbReference>
<dbReference type="Gene3D" id="1.10.10.60">
    <property type="entry name" value="Homeodomain-like"/>
    <property type="match status" value="1"/>
</dbReference>
<accession>A0A822XCJ0</accession>
<dbReference type="InterPro" id="IPR001005">
    <property type="entry name" value="SANT/Myb"/>
</dbReference>
<dbReference type="PANTHER" id="PTHR37888">
    <property type="entry name" value="DNA-BINDING BROMODOMAIN-CONTAINING PROTEIN"/>
    <property type="match status" value="1"/>
</dbReference>
<proteinExistence type="predicted"/>
<dbReference type="InterPro" id="IPR017930">
    <property type="entry name" value="Myb_dom"/>
</dbReference>
<evidence type="ECO:0000259" key="1">
    <source>
        <dbReference type="PROSITE" id="PS51294"/>
    </source>
</evidence>
<gene>
    <name evidence="2" type="ORF">HUJ06_019523</name>
</gene>
<dbReference type="Proteomes" id="UP000607653">
    <property type="component" value="Unassembled WGS sequence"/>
</dbReference>